<proteinExistence type="predicted"/>
<gene>
    <name evidence="1" type="ORF">MTR67_008143</name>
</gene>
<sequence>MLQCGEWGTTKSYFKFENWWLTTDGFNERVKTWWESSQFHGKPYFVLVAKLRALKAKLKEWSKTSQGNLSQQKQLALSQLAEFEMIQDQRIFFFEKEDQRILEEGEITSKLALTAEFEETVKKEETTWRQRSRAVWLKQGDRNTSFFHKTANAHRRVNTIDKIKVTEEL</sequence>
<protein>
    <submittedName>
        <fullName evidence="1">Uncharacterized protein</fullName>
    </submittedName>
</protein>
<dbReference type="AlphaFoldDB" id="A0AAF0Q1D3"/>
<dbReference type="EMBL" id="CP133613">
    <property type="protein sequence ID" value="WMV14758.1"/>
    <property type="molecule type" value="Genomic_DNA"/>
</dbReference>
<evidence type="ECO:0000313" key="1">
    <source>
        <dbReference type="EMBL" id="WMV14758.1"/>
    </source>
</evidence>
<keyword evidence="2" id="KW-1185">Reference proteome</keyword>
<evidence type="ECO:0000313" key="2">
    <source>
        <dbReference type="Proteomes" id="UP001234989"/>
    </source>
</evidence>
<reference evidence="1" key="1">
    <citation type="submission" date="2023-08" db="EMBL/GenBank/DDBJ databases">
        <title>A de novo genome assembly of Solanum verrucosum Schlechtendal, a Mexican diploid species geographically isolated from the other diploid A-genome species in potato relatives.</title>
        <authorList>
            <person name="Hosaka K."/>
        </authorList>
    </citation>
    <scope>NUCLEOTIDE SEQUENCE</scope>
    <source>
        <tissue evidence="1">Young leaves</tissue>
    </source>
</reference>
<accession>A0AAF0Q1D3</accession>
<organism evidence="1 2">
    <name type="scientific">Solanum verrucosum</name>
    <dbReference type="NCBI Taxonomy" id="315347"/>
    <lineage>
        <taxon>Eukaryota</taxon>
        <taxon>Viridiplantae</taxon>
        <taxon>Streptophyta</taxon>
        <taxon>Embryophyta</taxon>
        <taxon>Tracheophyta</taxon>
        <taxon>Spermatophyta</taxon>
        <taxon>Magnoliopsida</taxon>
        <taxon>eudicotyledons</taxon>
        <taxon>Gunneridae</taxon>
        <taxon>Pentapetalae</taxon>
        <taxon>asterids</taxon>
        <taxon>lamiids</taxon>
        <taxon>Solanales</taxon>
        <taxon>Solanaceae</taxon>
        <taxon>Solanoideae</taxon>
        <taxon>Solaneae</taxon>
        <taxon>Solanum</taxon>
    </lineage>
</organism>
<dbReference type="Proteomes" id="UP001234989">
    <property type="component" value="Chromosome 2"/>
</dbReference>
<name>A0AAF0Q1D3_SOLVR</name>